<dbReference type="InterPro" id="IPR047012">
    <property type="entry name" value="ICAM_VCAM"/>
</dbReference>
<dbReference type="EMBL" id="CAWUFR010000135">
    <property type="protein sequence ID" value="CAK6969376.1"/>
    <property type="molecule type" value="Genomic_DNA"/>
</dbReference>
<protein>
    <submittedName>
        <fullName evidence="4">Angiopoietin-related protein 6 isoform X1</fullName>
    </submittedName>
</protein>
<dbReference type="Pfam" id="PF07679">
    <property type="entry name" value="I-set"/>
    <property type="match status" value="1"/>
</dbReference>
<dbReference type="InterPro" id="IPR013783">
    <property type="entry name" value="Ig-like_fold"/>
</dbReference>
<gene>
    <name evidence="4" type="ORF">FSCOSCO3_A030799</name>
</gene>
<dbReference type="PANTHER" id="PTHR13771">
    <property type="entry name" value="INTERCELLULAR ADHESION MOLECULE"/>
    <property type="match status" value="1"/>
</dbReference>
<dbReference type="PANTHER" id="PTHR13771:SF9">
    <property type="entry name" value="INTERCELLULAR ADHESION MOLECULE 5"/>
    <property type="match status" value="1"/>
</dbReference>
<keyword evidence="2" id="KW-0812">Transmembrane</keyword>
<dbReference type="GO" id="GO:0007155">
    <property type="term" value="P:cell adhesion"/>
    <property type="evidence" value="ECO:0007669"/>
    <property type="project" value="InterPro"/>
</dbReference>
<evidence type="ECO:0000259" key="3">
    <source>
        <dbReference type="PROSITE" id="PS50835"/>
    </source>
</evidence>
<dbReference type="InterPro" id="IPR013098">
    <property type="entry name" value="Ig_I-set"/>
</dbReference>
<dbReference type="GO" id="GO:0005178">
    <property type="term" value="F:integrin binding"/>
    <property type="evidence" value="ECO:0007669"/>
    <property type="project" value="InterPro"/>
</dbReference>
<feature type="domain" description="Ig-like" evidence="3">
    <location>
        <begin position="210"/>
        <end position="293"/>
    </location>
</feature>
<dbReference type="InterPro" id="IPR036179">
    <property type="entry name" value="Ig-like_dom_sf"/>
</dbReference>
<feature type="domain" description="Ig-like" evidence="3">
    <location>
        <begin position="102"/>
        <end position="197"/>
    </location>
</feature>
<dbReference type="Proteomes" id="UP001314229">
    <property type="component" value="Unassembled WGS sequence"/>
</dbReference>
<evidence type="ECO:0000313" key="4">
    <source>
        <dbReference type="EMBL" id="CAK6969376.1"/>
    </source>
</evidence>
<dbReference type="InterPro" id="IPR003599">
    <property type="entry name" value="Ig_sub"/>
</dbReference>
<keyword evidence="2" id="KW-0472">Membrane</keyword>
<keyword evidence="2" id="KW-1133">Transmembrane helix</keyword>
<organism evidence="4 5">
    <name type="scientific">Scomber scombrus</name>
    <name type="common">Atlantic mackerel</name>
    <name type="synonym">Scomber vernalis</name>
    <dbReference type="NCBI Taxonomy" id="13677"/>
    <lineage>
        <taxon>Eukaryota</taxon>
        <taxon>Metazoa</taxon>
        <taxon>Chordata</taxon>
        <taxon>Craniata</taxon>
        <taxon>Vertebrata</taxon>
        <taxon>Euteleostomi</taxon>
        <taxon>Actinopterygii</taxon>
        <taxon>Neopterygii</taxon>
        <taxon>Teleostei</taxon>
        <taxon>Neoteleostei</taxon>
        <taxon>Acanthomorphata</taxon>
        <taxon>Pelagiaria</taxon>
        <taxon>Scombriformes</taxon>
        <taxon>Scombridae</taxon>
        <taxon>Scomber</taxon>
    </lineage>
</organism>
<comment type="caution">
    <text evidence="4">The sequence shown here is derived from an EMBL/GenBank/DDBJ whole genome shotgun (WGS) entry which is preliminary data.</text>
</comment>
<dbReference type="InterPro" id="IPR003598">
    <property type="entry name" value="Ig_sub2"/>
</dbReference>
<proteinExistence type="predicted"/>
<dbReference type="InterPro" id="IPR007110">
    <property type="entry name" value="Ig-like_dom"/>
</dbReference>
<evidence type="ECO:0000313" key="5">
    <source>
        <dbReference type="Proteomes" id="UP001314229"/>
    </source>
</evidence>
<dbReference type="Gene3D" id="2.60.40.10">
    <property type="entry name" value="Immunoglobulins"/>
    <property type="match status" value="3"/>
</dbReference>
<evidence type="ECO:0000256" key="1">
    <source>
        <dbReference type="SAM" id="MobiDB-lite"/>
    </source>
</evidence>
<reference evidence="4 5" key="1">
    <citation type="submission" date="2024-01" db="EMBL/GenBank/DDBJ databases">
        <authorList>
            <person name="Alioto T."/>
            <person name="Alioto T."/>
            <person name="Gomez Garrido J."/>
        </authorList>
    </citation>
    <scope>NUCLEOTIDE SEQUENCE [LARGE SCALE GENOMIC DNA]</scope>
</reference>
<name>A0AAV1PGP7_SCOSC</name>
<evidence type="ECO:0000256" key="2">
    <source>
        <dbReference type="SAM" id="Phobius"/>
    </source>
</evidence>
<feature type="region of interest" description="Disordered" evidence="1">
    <location>
        <begin position="339"/>
        <end position="365"/>
    </location>
</feature>
<dbReference type="SMART" id="SM00409">
    <property type="entry name" value="IG"/>
    <property type="match status" value="1"/>
</dbReference>
<feature type="compositionally biased region" description="Polar residues" evidence="1">
    <location>
        <begin position="351"/>
        <end position="365"/>
    </location>
</feature>
<dbReference type="AlphaFoldDB" id="A0AAV1PGP7"/>
<dbReference type="SMART" id="SM00408">
    <property type="entry name" value="IGc2"/>
    <property type="match status" value="1"/>
</dbReference>
<dbReference type="SUPFAM" id="SSF48726">
    <property type="entry name" value="Immunoglobulin"/>
    <property type="match status" value="3"/>
</dbReference>
<sequence length="365" mass="40982">MIGFKQTRFRVRHYVLGCPLTMTPAEIVVRSGDPASIKCNTLTNDFDTLRWEAKIGGKTSDQSSLTWEVNALEDWDIEPKCFVTIRLSQCFVTPVITVYKTPDNVSISEHGPMIEGKVHQLTCEIINVAPVRNLTVKWYRDNDTVHTQMFNDSSVTPVNVSSTLSITPQRNYIGAHFRCETELHLGPNGPETIPTTSSASYIIAEVQYAPTFNEGNYSKELTLGENVTFACSAEGNPTPKVVWEYKSATNVRETTWACQKTVSITRATYDNAVEYKCVATNKVGKLTRSVKLRIKDIERYDLSQFTVWSQLRIIIIIIITILFLCITVIASYKHEKILNPNPNPNPDEANDGSNIPMNTMSTEQA</sequence>
<keyword evidence="5" id="KW-1185">Reference proteome</keyword>
<accession>A0AAV1PGP7</accession>
<feature type="transmembrane region" description="Helical" evidence="2">
    <location>
        <begin position="311"/>
        <end position="332"/>
    </location>
</feature>
<dbReference type="PROSITE" id="PS50835">
    <property type="entry name" value="IG_LIKE"/>
    <property type="match status" value="2"/>
</dbReference>